<evidence type="ECO:0000256" key="1">
    <source>
        <dbReference type="ARBA" id="ARBA00004651"/>
    </source>
</evidence>
<evidence type="ECO:0000256" key="5">
    <source>
        <dbReference type="ARBA" id="ARBA00023136"/>
    </source>
</evidence>
<dbReference type="PANTHER" id="PTHR37937:SF1">
    <property type="entry name" value="CONJUGATIVE TRANSFER: DNA TRANSPORT"/>
    <property type="match status" value="1"/>
</dbReference>
<sequence length="649" mass="73371">MALTRNDTLSQLSAGWMRSRYFVRDFMGQLAIFLVVALLMLGYVFYQWYQAMPAEDLNYLWWYWKAYFWGVVLVLPEHLVVLQSGDEVIRLQAQEVLNNSRLTDFVTIHYAQLQEQIEQALPWGIGAWLLLASLFFWGGKRQRDNELLEGVQQIPLSTYHRYLKKHKLKSLFKLGNAFWTKGAEKQHLLIVGDTGAGKSQLLIQLLKFIRSLGDMVVLYDPKGDMVRDFYQPELDVLYSPFDQRSSKWDVWQDLNTEQALETFAEAVIKDSPGKDNFWAKTARMVLVAALKQGRKEHLSFVQTIQKLVNSDLETLSEWLQDSEVASDFSNPKTAATILSELKSQARALKYLAESDLGSEQKNFSIESFFSECFEKLDAADKGTNKTTMPWLFLPVQKKYKASARPIMAAQIELISNFILSQSTNRHRRIWFVIDELPSLGKLSALPELLAEGRGYGVAMMLAIQNFSQLLKHYDKDDAHNLAGQCASLVALRTSDPQTADYLTKRFGKQIRKEVQTNQSLSKGKAGSFSQGQSEHIAERAAVSETELSSLPDLKAFFKAKGVANPVKITIPITHMEPINEAHCPIDECRLSDWSGDPSKNDADDIGEKIKTVSVTQSAGDLDLRDGLESLSSSTKPPLSLKPTVTTWDI</sequence>
<dbReference type="PANTHER" id="PTHR37937">
    <property type="entry name" value="CONJUGATIVE TRANSFER: DNA TRANSPORT"/>
    <property type="match status" value="1"/>
</dbReference>
<keyword evidence="5 7" id="KW-0472">Membrane</keyword>
<feature type="region of interest" description="Disordered" evidence="6">
    <location>
        <begin position="626"/>
        <end position="649"/>
    </location>
</feature>
<dbReference type="EMBL" id="AP021889">
    <property type="protein sequence ID" value="BBP45114.1"/>
    <property type="molecule type" value="Genomic_DNA"/>
</dbReference>
<dbReference type="InterPro" id="IPR019476">
    <property type="entry name" value="T4SS_TraD_DNA-bd"/>
</dbReference>
<feature type="compositionally biased region" description="Polar residues" evidence="6">
    <location>
        <begin position="515"/>
        <end position="533"/>
    </location>
</feature>
<keyword evidence="2" id="KW-1003">Cell membrane</keyword>
<feature type="transmembrane region" description="Helical" evidence="7">
    <location>
        <begin position="120"/>
        <end position="139"/>
    </location>
</feature>
<dbReference type="Pfam" id="PF10412">
    <property type="entry name" value="TrwB_AAD_bind"/>
    <property type="match status" value="1"/>
</dbReference>
<evidence type="ECO:0000256" key="6">
    <source>
        <dbReference type="SAM" id="MobiDB-lite"/>
    </source>
</evidence>
<dbReference type="KEGG" id="tse:THMIRHAS_04870"/>
<dbReference type="InterPro" id="IPR051539">
    <property type="entry name" value="T4SS-coupling_protein"/>
</dbReference>
<evidence type="ECO:0000256" key="2">
    <source>
        <dbReference type="ARBA" id="ARBA00022475"/>
    </source>
</evidence>
<evidence type="ECO:0000313" key="10">
    <source>
        <dbReference type="Proteomes" id="UP000501726"/>
    </source>
</evidence>
<gene>
    <name evidence="9" type="ORF">THMIRHAS_04870</name>
</gene>
<comment type="subcellular location">
    <subcellularLocation>
        <location evidence="1">Cell membrane</location>
        <topology evidence="1">Multi-pass membrane protein</topology>
    </subcellularLocation>
</comment>
<feature type="transmembrane region" description="Helical" evidence="7">
    <location>
        <begin position="26"/>
        <end position="49"/>
    </location>
</feature>
<keyword evidence="10" id="KW-1185">Reference proteome</keyword>
<evidence type="ECO:0000259" key="8">
    <source>
        <dbReference type="Pfam" id="PF10412"/>
    </source>
</evidence>
<evidence type="ECO:0000256" key="4">
    <source>
        <dbReference type="ARBA" id="ARBA00022989"/>
    </source>
</evidence>
<evidence type="ECO:0000256" key="7">
    <source>
        <dbReference type="SAM" id="Phobius"/>
    </source>
</evidence>
<organism evidence="9 10">
    <name type="scientific">Thiosulfatimonas sediminis</name>
    <dbReference type="NCBI Taxonomy" id="2675054"/>
    <lineage>
        <taxon>Bacteria</taxon>
        <taxon>Pseudomonadati</taxon>
        <taxon>Pseudomonadota</taxon>
        <taxon>Gammaproteobacteria</taxon>
        <taxon>Thiotrichales</taxon>
        <taxon>Piscirickettsiaceae</taxon>
        <taxon>Thiosulfatimonas</taxon>
    </lineage>
</organism>
<protein>
    <recommendedName>
        <fullName evidence="8">Type IV secretion system coupling protein TraD DNA-binding domain-containing protein</fullName>
    </recommendedName>
</protein>
<dbReference type="GO" id="GO:0005886">
    <property type="term" value="C:plasma membrane"/>
    <property type="evidence" value="ECO:0007669"/>
    <property type="project" value="UniProtKB-SubCell"/>
</dbReference>
<evidence type="ECO:0000313" key="9">
    <source>
        <dbReference type="EMBL" id="BBP45114.1"/>
    </source>
</evidence>
<dbReference type="SUPFAM" id="SSF52540">
    <property type="entry name" value="P-loop containing nucleoside triphosphate hydrolases"/>
    <property type="match status" value="1"/>
</dbReference>
<reference evidence="10" key="1">
    <citation type="submission" date="2019-11" db="EMBL/GenBank/DDBJ databases">
        <title>Isolation and characterization of two novel species in the genus Thiomicrorhabdus.</title>
        <authorList>
            <person name="Mochizuki J."/>
            <person name="Kojima H."/>
            <person name="Fukui M."/>
        </authorList>
    </citation>
    <scope>NUCLEOTIDE SEQUENCE [LARGE SCALE GENOMIC DNA]</scope>
    <source>
        <strain evidence="10">aks77</strain>
    </source>
</reference>
<feature type="transmembrane region" description="Helical" evidence="7">
    <location>
        <begin position="61"/>
        <end position="82"/>
    </location>
</feature>
<feature type="region of interest" description="Disordered" evidence="6">
    <location>
        <begin position="514"/>
        <end position="536"/>
    </location>
</feature>
<keyword evidence="3 7" id="KW-0812">Transmembrane</keyword>
<accession>A0A6F8PSW0</accession>
<keyword evidence="4 7" id="KW-1133">Transmembrane helix</keyword>
<dbReference type="Proteomes" id="UP000501726">
    <property type="component" value="Chromosome"/>
</dbReference>
<feature type="domain" description="Type IV secretion system coupling protein TraD DNA-binding" evidence="8">
    <location>
        <begin position="180"/>
        <end position="570"/>
    </location>
</feature>
<dbReference type="RefSeq" id="WP_173270406.1">
    <property type="nucleotide sequence ID" value="NZ_AP021889.1"/>
</dbReference>
<feature type="compositionally biased region" description="Low complexity" evidence="6">
    <location>
        <begin position="629"/>
        <end position="643"/>
    </location>
</feature>
<evidence type="ECO:0000256" key="3">
    <source>
        <dbReference type="ARBA" id="ARBA00022692"/>
    </source>
</evidence>
<proteinExistence type="predicted"/>
<dbReference type="AlphaFoldDB" id="A0A6F8PSW0"/>
<dbReference type="InterPro" id="IPR027417">
    <property type="entry name" value="P-loop_NTPase"/>
</dbReference>
<dbReference type="CDD" id="cd01127">
    <property type="entry name" value="TrwB_TraG_TraD_VirD4"/>
    <property type="match status" value="1"/>
</dbReference>
<name>A0A6F8PSW0_9GAMM</name>
<dbReference type="Gene3D" id="3.40.50.300">
    <property type="entry name" value="P-loop containing nucleotide triphosphate hydrolases"/>
    <property type="match status" value="2"/>
</dbReference>